<protein>
    <submittedName>
        <fullName evidence="3">(Atlantic silverside) hypothetical protein</fullName>
    </submittedName>
</protein>
<evidence type="ECO:0000256" key="2">
    <source>
        <dbReference type="SAM" id="SignalP"/>
    </source>
</evidence>
<sequence length="152" mass="17075">MAATASYGRRGTGGLSMTKALFLIFSLLTLGCPGSSLIDDDQLEELQKNIKKLQKEVASRRADIMVDSIFISDVMEEVVHLMDLLTEVVKRTLPDVPPMLTFMGNLKAFLEECKVYIIKDIFKKAGKLDDHEKKLQHLEKLISNLAEQKAHL</sequence>
<keyword evidence="1" id="KW-0175">Coiled coil</keyword>
<evidence type="ECO:0000313" key="4">
    <source>
        <dbReference type="Proteomes" id="UP000677803"/>
    </source>
</evidence>
<keyword evidence="4" id="KW-1185">Reference proteome</keyword>
<accession>A0A8S4B9W7</accession>
<feature type="chain" id="PRO_5035867764" evidence="2">
    <location>
        <begin position="32"/>
        <end position="152"/>
    </location>
</feature>
<feature type="coiled-coil region" evidence="1">
    <location>
        <begin position="36"/>
        <end position="63"/>
    </location>
</feature>
<dbReference type="OrthoDB" id="8962071at2759"/>
<name>A0A8S4B9W7_9TELE</name>
<dbReference type="Proteomes" id="UP000677803">
    <property type="component" value="Unassembled WGS sequence"/>
</dbReference>
<organism evidence="3 4">
    <name type="scientific">Menidia menidia</name>
    <name type="common">Atlantic silverside</name>
    <dbReference type="NCBI Taxonomy" id="238744"/>
    <lineage>
        <taxon>Eukaryota</taxon>
        <taxon>Metazoa</taxon>
        <taxon>Chordata</taxon>
        <taxon>Craniata</taxon>
        <taxon>Vertebrata</taxon>
        <taxon>Euteleostomi</taxon>
        <taxon>Actinopterygii</taxon>
        <taxon>Neopterygii</taxon>
        <taxon>Teleostei</taxon>
        <taxon>Neoteleostei</taxon>
        <taxon>Acanthomorphata</taxon>
        <taxon>Ovalentaria</taxon>
        <taxon>Atherinomorphae</taxon>
        <taxon>Atheriniformes</taxon>
        <taxon>Atherinopsidae</taxon>
        <taxon>Menidiinae</taxon>
        <taxon>Menidia</taxon>
    </lineage>
</organism>
<evidence type="ECO:0000313" key="3">
    <source>
        <dbReference type="EMBL" id="CAG5929360.1"/>
    </source>
</evidence>
<evidence type="ECO:0000256" key="1">
    <source>
        <dbReference type="SAM" id="Coils"/>
    </source>
</evidence>
<keyword evidence="2" id="KW-0732">Signal</keyword>
<dbReference type="AlphaFoldDB" id="A0A8S4B9W7"/>
<reference evidence="3" key="1">
    <citation type="submission" date="2021-05" db="EMBL/GenBank/DDBJ databases">
        <authorList>
            <person name="Tigano A."/>
        </authorList>
    </citation>
    <scope>NUCLEOTIDE SEQUENCE</scope>
</reference>
<dbReference type="EMBL" id="CAJRST010014446">
    <property type="protein sequence ID" value="CAG5929360.1"/>
    <property type="molecule type" value="Genomic_DNA"/>
</dbReference>
<comment type="caution">
    <text evidence="3">The sequence shown here is derived from an EMBL/GenBank/DDBJ whole genome shotgun (WGS) entry which is preliminary data.</text>
</comment>
<feature type="signal peptide" evidence="2">
    <location>
        <begin position="1"/>
        <end position="31"/>
    </location>
</feature>
<proteinExistence type="predicted"/>
<gene>
    <name evidence="3" type="ORF">MMEN_LOCUS12990</name>
</gene>